<evidence type="ECO:0000256" key="5">
    <source>
        <dbReference type="ARBA" id="ARBA00023004"/>
    </source>
</evidence>
<feature type="transmembrane region" description="Helical" evidence="8">
    <location>
        <begin position="6"/>
        <end position="27"/>
    </location>
</feature>
<dbReference type="PRINTS" id="PR00463">
    <property type="entry name" value="EP450I"/>
</dbReference>
<reference evidence="10" key="1">
    <citation type="journal article" date="2011" name="Nat. Commun.">
        <title>Effector diversification within compartments of the Leptosphaeria maculans genome affected by Repeat-Induced Point mutations.</title>
        <authorList>
            <person name="Rouxel T."/>
            <person name="Grandaubert J."/>
            <person name="Hane J.K."/>
            <person name="Hoede C."/>
            <person name="van de Wouw A.P."/>
            <person name="Couloux A."/>
            <person name="Dominguez V."/>
            <person name="Anthouard V."/>
            <person name="Bally P."/>
            <person name="Bourras S."/>
            <person name="Cozijnsen A.J."/>
            <person name="Ciuffetti L.M."/>
            <person name="Degrave A."/>
            <person name="Dilmaghani A."/>
            <person name="Duret L."/>
            <person name="Fudal I."/>
            <person name="Goodwin S.B."/>
            <person name="Gout L."/>
            <person name="Glaser N."/>
            <person name="Linglin J."/>
            <person name="Kema G.H.J."/>
            <person name="Lapalu N."/>
            <person name="Lawrence C.B."/>
            <person name="May K."/>
            <person name="Meyer M."/>
            <person name="Ollivier B."/>
            <person name="Poulain J."/>
            <person name="Schoch C.L."/>
            <person name="Simon A."/>
            <person name="Spatafora J.W."/>
            <person name="Stachowiak A."/>
            <person name="Turgeon B.G."/>
            <person name="Tyler B.M."/>
            <person name="Vincent D."/>
            <person name="Weissenbach J."/>
            <person name="Amselem J."/>
            <person name="Quesneville H."/>
            <person name="Oliver R.P."/>
            <person name="Wincker P."/>
            <person name="Balesdent M.-H."/>
            <person name="Howlett B.J."/>
        </authorList>
    </citation>
    <scope>NUCLEOTIDE SEQUENCE [LARGE SCALE GENOMIC DNA]</scope>
    <source>
        <strain evidence="10">JN3 / isolate v23.1.3 / race Av1-4-5-6-7-8</strain>
    </source>
</reference>
<dbReference type="AlphaFoldDB" id="E4ZN20"/>
<feature type="transmembrane region" description="Helical" evidence="8">
    <location>
        <begin position="34"/>
        <end position="50"/>
    </location>
</feature>
<keyword evidence="8" id="KW-0472">Membrane</keyword>
<evidence type="ECO:0008006" key="11">
    <source>
        <dbReference type="Google" id="ProtNLM"/>
    </source>
</evidence>
<evidence type="ECO:0000256" key="3">
    <source>
        <dbReference type="ARBA" id="ARBA00022723"/>
    </source>
</evidence>
<dbReference type="OrthoDB" id="6692864at2759"/>
<keyword evidence="5 7" id="KW-0408">Iron</keyword>
<dbReference type="eggNOG" id="KOG0158">
    <property type="taxonomic scope" value="Eukaryota"/>
</dbReference>
<keyword evidence="8" id="KW-1133">Transmembrane helix</keyword>
<accession>E4ZN20</accession>
<dbReference type="GO" id="GO:0020037">
    <property type="term" value="F:heme binding"/>
    <property type="evidence" value="ECO:0007669"/>
    <property type="project" value="InterPro"/>
</dbReference>
<dbReference type="Pfam" id="PF00067">
    <property type="entry name" value="p450"/>
    <property type="match status" value="1"/>
</dbReference>
<comment type="cofactor">
    <cofactor evidence="1 7">
        <name>heme</name>
        <dbReference type="ChEBI" id="CHEBI:30413"/>
    </cofactor>
</comment>
<dbReference type="InterPro" id="IPR002401">
    <property type="entry name" value="Cyt_P450_E_grp-I"/>
</dbReference>
<evidence type="ECO:0000256" key="2">
    <source>
        <dbReference type="ARBA" id="ARBA00010617"/>
    </source>
</evidence>
<keyword evidence="7" id="KW-0349">Heme</keyword>
<evidence type="ECO:0000256" key="7">
    <source>
        <dbReference type="PIRSR" id="PIRSR602401-1"/>
    </source>
</evidence>
<evidence type="ECO:0000313" key="10">
    <source>
        <dbReference type="Proteomes" id="UP000002668"/>
    </source>
</evidence>
<dbReference type="SUPFAM" id="SSF48264">
    <property type="entry name" value="Cytochrome P450"/>
    <property type="match status" value="1"/>
</dbReference>
<feature type="transmembrane region" description="Helical" evidence="8">
    <location>
        <begin position="600"/>
        <end position="620"/>
    </location>
</feature>
<keyword evidence="6" id="KW-0503">Monooxygenase</keyword>
<evidence type="ECO:0000256" key="4">
    <source>
        <dbReference type="ARBA" id="ARBA00023002"/>
    </source>
</evidence>
<dbReference type="PRINTS" id="PR00385">
    <property type="entry name" value="P450"/>
</dbReference>
<evidence type="ECO:0000256" key="1">
    <source>
        <dbReference type="ARBA" id="ARBA00001971"/>
    </source>
</evidence>
<dbReference type="InterPro" id="IPR001128">
    <property type="entry name" value="Cyt_P450"/>
</dbReference>
<evidence type="ECO:0000313" key="9">
    <source>
        <dbReference type="EMBL" id="CBX92623.1"/>
    </source>
</evidence>
<sequence>MSNMESVPMTVFALMPLLAVALHEFVLRRVEVDHLALPIIVGSCTAYWVLGYYTGFVTATLVATSFWATLWVYIGVYRAFFHPLRDFPGPAGAKLSRWWTLKQVWSSKLHYHRVLQQLQGEYGDYVRTGPRELSIFDPAAVQQILGFHSKTTKGPFYDVMERSLHLNRDKAFHRQRRRVWDNAMKTSLNAFAPRIEQFTDQLLMRLRGEEGKLVPLLEYTTYYSYDTMAALAFGKPMGFIKGQQSDVAASILATFTNGVRAMGYMYHMPWLMNALSVLTSVAGPMKEWRDWSVSQMKQRMALKDNKPDLISHLIAATPNNAAGRDLLYGESRLIISAGSETTSTALTFIFMQLATRPEIMRAVRKEFHDNAMDYNCQKPLPLLDAVIHESMRLWPSVFFGAQRVTPPEGLTIHDRFIPGNMIVHMPHFPMYRDPRNFIQPDEFIPERWTTRPEMVLNRQAFMPFSTGPYSCAGKGLAMMELRSVTGRVVSEFDVVLPDGFVPDAYWEGVLDHFTAGPPRREVRNWLIALMGLSAGRIVNGQGHMKVIGGIFWRECFEVVSMQSWLVLVPTSAVLLPGQLYRGLLLLAPLLSLKSGYIADGFQALAIFSTLASQTGVLILIRVPRRLCVGYETASISLLFRS</sequence>
<dbReference type="GO" id="GO:0016705">
    <property type="term" value="F:oxidoreductase activity, acting on paired donors, with incorporation or reduction of molecular oxygen"/>
    <property type="evidence" value="ECO:0007669"/>
    <property type="project" value="InterPro"/>
</dbReference>
<dbReference type="Proteomes" id="UP000002668">
    <property type="component" value="Genome"/>
</dbReference>
<feature type="binding site" description="axial binding residue" evidence="7">
    <location>
        <position position="471"/>
    </location>
    <ligand>
        <name>heme</name>
        <dbReference type="ChEBI" id="CHEBI:30413"/>
    </ligand>
    <ligandPart>
        <name>Fe</name>
        <dbReference type="ChEBI" id="CHEBI:18248"/>
    </ligandPart>
</feature>
<dbReference type="GeneID" id="13285465"/>
<keyword evidence="10" id="KW-1185">Reference proteome</keyword>
<feature type="transmembrane region" description="Helical" evidence="8">
    <location>
        <begin position="563"/>
        <end position="580"/>
    </location>
</feature>
<dbReference type="VEuPathDB" id="FungiDB:LEMA_P053290.1"/>
<keyword evidence="4" id="KW-0560">Oxidoreductase</keyword>
<dbReference type="HOGENOM" id="CLU_001570_14_10_1"/>
<feature type="transmembrane region" description="Helical" evidence="8">
    <location>
        <begin position="56"/>
        <end position="76"/>
    </location>
</feature>
<protein>
    <recommendedName>
        <fullName evidence="11">Benzoate 4-monooxygenase cytochrome P450</fullName>
    </recommendedName>
</protein>
<dbReference type="STRING" id="985895.E4ZN20"/>
<gene>
    <name evidence="9" type="ORF">LEMA_P053290.1</name>
</gene>
<dbReference type="OMA" id="HMPWLMN"/>
<dbReference type="GO" id="GO:0004497">
    <property type="term" value="F:monooxygenase activity"/>
    <property type="evidence" value="ECO:0007669"/>
    <property type="project" value="UniProtKB-KW"/>
</dbReference>
<proteinExistence type="inferred from homology"/>
<dbReference type="InParanoid" id="E4ZN20"/>
<name>E4ZN20_LEPMJ</name>
<keyword evidence="3 7" id="KW-0479">Metal-binding</keyword>
<evidence type="ECO:0000256" key="8">
    <source>
        <dbReference type="SAM" id="Phobius"/>
    </source>
</evidence>
<dbReference type="EMBL" id="FP929094">
    <property type="protein sequence ID" value="CBX92623.1"/>
    <property type="molecule type" value="Genomic_DNA"/>
</dbReference>
<comment type="similarity">
    <text evidence="2">Belongs to the cytochrome P450 family.</text>
</comment>
<dbReference type="GO" id="GO:0005506">
    <property type="term" value="F:iron ion binding"/>
    <property type="evidence" value="ECO:0007669"/>
    <property type="project" value="InterPro"/>
</dbReference>
<dbReference type="PANTHER" id="PTHR24305:SF187">
    <property type="entry name" value="P450, PUTATIVE (EUROFUNG)-RELATED"/>
    <property type="match status" value="1"/>
</dbReference>
<dbReference type="Gene3D" id="1.10.630.10">
    <property type="entry name" value="Cytochrome P450"/>
    <property type="match status" value="1"/>
</dbReference>
<dbReference type="CDD" id="cd11061">
    <property type="entry name" value="CYP67-like"/>
    <property type="match status" value="1"/>
</dbReference>
<dbReference type="PANTHER" id="PTHR24305">
    <property type="entry name" value="CYTOCHROME P450"/>
    <property type="match status" value="1"/>
</dbReference>
<dbReference type="InterPro" id="IPR036396">
    <property type="entry name" value="Cyt_P450_sf"/>
</dbReference>
<dbReference type="InterPro" id="IPR050121">
    <property type="entry name" value="Cytochrome_P450_monoxygenase"/>
</dbReference>
<evidence type="ECO:0000256" key="6">
    <source>
        <dbReference type="ARBA" id="ARBA00023033"/>
    </source>
</evidence>
<organism evidence="10">
    <name type="scientific">Leptosphaeria maculans (strain JN3 / isolate v23.1.3 / race Av1-4-5-6-7-8)</name>
    <name type="common">Blackleg fungus</name>
    <name type="synonym">Phoma lingam</name>
    <dbReference type="NCBI Taxonomy" id="985895"/>
    <lineage>
        <taxon>Eukaryota</taxon>
        <taxon>Fungi</taxon>
        <taxon>Dikarya</taxon>
        <taxon>Ascomycota</taxon>
        <taxon>Pezizomycotina</taxon>
        <taxon>Dothideomycetes</taxon>
        <taxon>Pleosporomycetidae</taxon>
        <taxon>Pleosporales</taxon>
        <taxon>Pleosporineae</taxon>
        <taxon>Leptosphaeriaceae</taxon>
        <taxon>Plenodomus</taxon>
        <taxon>Plenodomus lingam/Leptosphaeria maculans species complex</taxon>
    </lineage>
</organism>
<keyword evidence="8" id="KW-0812">Transmembrane</keyword>